<protein>
    <submittedName>
        <fullName evidence="2">Myb-like protein</fullName>
    </submittedName>
</protein>
<dbReference type="Proteomes" id="UP000241394">
    <property type="component" value="Chromosome LG25"/>
</dbReference>
<dbReference type="OMA" id="NVNACKL"/>
<dbReference type="EMBL" id="NKQK01000025">
    <property type="protein sequence ID" value="PSR90907.1"/>
    <property type="molecule type" value="Genomic_DNA"/>
</dbReference>
<evidence type="ECO:0000313" key="3">
    <source>
        <dbReference type="Proteomes" id="UP000241394"/>
    </source>
</evidence>
<evidence type="ECO:0000256" key="1">
    <source>
        <dbReference type="SAM" id="MobiDB-lite"/>
    </source>
</evidence>
<name>A0A2R6PGA1_ACTCC</name>
<proteinExistence type="predicted"/>
<evidence type="ECO:0000313" key="2">
    <source>
        <dbReference type="EMBL" id="PSR90907.1"/>
    </source>
</evidence>
<dbReference type="PANTHER" id="PTHR14000">
    <property type="entry name" value="FINGER CCCH DOMAIN PROTEIN, PUTATIVE (DUF3755)-RELATED"/>
    <property type="match status" value="1"/>
</dbReference>
<dbReference type="InterPro" id="IPR022228">
    <property type="entry name" value="DUF3755"/>
</dbReference>
<comment type="caution">
    <text evidence="2">The sequence shown here is derived from an EMBL/GenBank/DDBJ whole genome shotgun (WGS) entry which is preliminary data.</text>
</comment>
<feature type="compositionally biased region" description="Polar residues" evidence="1">
    <location>
        <begin position="10"/>
        <end position="26"/>
    </location>
</feature>
<dbReference type="AlphaFoldDB" id="A0A2R6PGA1"/>
<feature type="region of interest" description="Disordered" evidence="1">
    <location>
        <begin position="1"/>
        <end position="29"/>
    </location>
</feature>
<sequence length="141" mass="15732">MKDRKDKMTESSSKTNISSASPSDRTPYSLIMNHSDHIEHMPLEALSGTAKNRLEQNSQVLSQISANLSTLKLWDNIELFFRTRNNIAAILNDMREMPGINMPPLPVSMNEELVNSIFTNTSQAMMFGSSSGIQLKQEPGC</sequence>
<dbReference type="Gramene" id="PSR90907">
    <property type="protein sequence ID" value="PSR90907"/>
    <property type="gene ID" value="CEY00_Acc28287"/>
</dbReference>
<accession>A0A2R6PGA1</accession>
<keyword evidence="3" id="KW-1185">Reference proteome</keyword>
<organism evidence="2 3">
    <name type="scientific">Actinidia chinensis var. chinensis</name>
    <name type="common">Chinese soft-hair kiwi</name>
    <dbReference type="NCBI Taxonomy" id="1590841"/>
    <lineage>
        <taxon>Eukaryota</taxon>
        <taxon>Viridiplantae</taxon>
        <taxon>Streptophyta</taxon>
        <taxon>Embryophyta</taxon>
        <taxon>Tracheophyta</taxon>
        <taxon>Spermatophyta</taxon>
        <taxon>Magnoliopsida</taxon>
        <taxon>eudicotyledons</taxon>
        <taxon>Gunneridae</taxon>
        <taxon>Pentapetalae</taxon>
        <taxon>asterids</taxon>
        <taxon>Ericales</taxon>
        <taxon>Actinidiaceae</taxon>
        <taxon>Actinidia</taxon>
    </lineage>
</organism>
<dbReference type="InParanoid" id="A0A2R6PGA1"/>
<gene>
    <name evidence="2" type="ORF">CEY00_Acc28287</name>
</gene>
<reference evidence="2 3" key="1">
    <citation type="submission" date="2017-07" db="EMBL/GenBank/DDBJ databases">
        <title>An improved, manually edited Actinidia chinensis var. chinensis (kiwifruit) genome highlights the challenges associated with draft genomes and gene prediction in plants.</title>
        <authorList>
            <person name="Pilkington S."/>
            <person name="Crowhurst R."/>
            <person name="Hilario E."/>
            <person name="Nardozza S."/>
            <person name="Fraser L."/>
            <person name="Peng Y."/>
            <person name="Gunaseelan K."/>
            <person name="Simpson R."/>
            <person name="Tahir J."/>
            <person name="Deroles S."/>
            <person name="Templeton K."/>
            <person name="Luo Z."/>
            <person name="Davy M."/>
            <person name="Cheng C."/>
            <person name="Mcneilage M."/>
            <person name="Scaglione D."/>
            <person name="Liu Y."/>
            <person name="Zhang Q."/>
            <person name="Datson P."/>
            <person name="De Silva N."/>
            <person name="Gardiner S."/>
            <person name="Bassett H."/>
            <person name="Chagne D."/>
            <person name="Mccallum J."/>
            <person name="Dzierzon H."/>
            <person name="Deng C."/>
            <person name="Wang Y.-Y."/>
            <person name="Barron N."/>
            <person name="Manako K."/>
            <person name="Bowen J."/>
            <person name="Foster T."/>
            <person name="Erridge Z."/>
            <person name="Tiffin H."/>
            <person name="Waite C."/>
            <person name="Davies K."/>
            <person name="Grierson E."/>
            <person name="Laing W."/>
            <person name="Kirk R."/>
            <person name="Chen X."/>
            <person name="Wood M."/>
            <person name="Montefiori M."/>
            <person name="Brummell D."/>
            <person name="Schwinn K."/>
            <person name="Catanach A."/>
            <person name="Fullerton C."/>
            <person name="Li D."/>
            <person name="Meiyalaghan S."/>
            <person name="Nieuwenhuizen N."/>
            <person name="Read N."/>
            <person name="Prakash R."/>
            <person name="Hunter D."/>
            <person name="Zhang H."/>
            <person name="Mckenzie M."/>
            <person name="Knabel M."/>
            <person name="Harris A."/>
            <person name="Allan A."/>
            <person name="Chen A."/>
            <person name="Janssen B."/>
            <person name="Plunkett B."/>
            <person name="Dwamena C."/>
            <person name="Voogd C."/>
            <person name="Leif D."/>
            <person name="Lafferty D."/>
            <person name="Souleyre E."/>
            <person name="Varkonyi-Gasic E."/>
            <person name="Gambi F."/>
            <person name="Hanley J."/>
            <person name="Yao J.-L."/>
            <person name="Cheung J."/>
            <person name="David K."/>
            <person name="Warren B."/>
            <person name="Marsh K."/>
            <person name="Snowden K."/>
            <person name="Lin-Wang K."/>
            <person name="Brian L."/>
            <person name="Martinez-Sanchez M."/>
            <person name="Wang M."/>
            <person name="Ileperuma N."/>
            <person name="Macnee N."/>
            <person name="Campin R."/>
            <person name="Mcatee P."/>
            <person name="Drummond R."/>
            <person name="Espley R."/>
            <person name="Ireland H."/>
            <person name="Wu R."/>
            <person name="Atkinson R."/>
            <person name="Karunairetnam S."/>
            <person name="Bulley S."/>
            <person name="Chunkath S."/>
            <person name="Hanley Z."/>
            <person name="Storey R."/>
            <person name="Thrimawithana A."/>
            <person name="Thomson S."/>
            <person name="David C."/>
            <person name="Testolin R."/>
        </authorList>
    </citation>
    <scope>NUCLEOTIDE SEQUENCE [LARGE SCALE GENOMIC DNA]</scope>
    <source>
        <strain evidence="3">cv. Red5</strain>
        <tissue evidence="2">Young leaf</tissue>
    </source>
</reference>
<dbReference type="Pfam" id="PF12579">
    <property type="entry name" value="DUF3755"/>
    <property type="match status" value="1"/>
</dbReference>
<dbReference type="PANTHER" id="PTHR14000:SF6">
    <property type="entry name" value="OS02G0631200 PROTEIN"/>
    <property type="match status" value="1"/>
</dbReference>
<reference evidence="3" key="2">
    <citation type="journal article" date="2018" name="BMC Genomics">
        <title>A manually annotated Actinidia chinensis var. chinensis (kiwifruit) genome highlights the challenges associated with draft genomes and gene prediction in plants.</title>
        <authorList>
            <person name="Pilkington S.M."/>
            <person name="Crowhurst R."/>
            <person name="Hilario E."/>
            <person name="Nardozza S."/>
            <person name="Fraser L."/>
            <person name="Peng Y."/>
            <person name="Gunaseelan K."/>
            <person name="Simpson R."/>
            <person name="Tahir J."/>
            <person name="Deroles S.C."/>
            <person name="Templeton K."/>
            <person name="Luo Z."/>
            <person name="Davy M."/>
            <person name="Cheng C."/>
            <person name="McNeilage M."/>
            <person name="Scaglione D."/>
            <person name="Liu Y."/>
            <person name="Zhang Q."/>
            <person name="Datson P."/>
            <person name="De Silva N."/>
            <person name="Gardiner S.E."/>
            <person name="Bassett H."/>
            <person name="Chagne D."/>
            <person name="McCallum J."/>
            <person name="Dzierzon H."/>
            <person name="Deng C."/>
            <person name="Wang Y.Y."/>
            <person name="Barron L."/>
            <person name="Manako K."/>
            <person name="Bowen J."/>
            <person name="Foster T.M."/>
            <person name="Erridge Z.A."/>
            <person name="Tiffin H."/>
            <person name="Waite C.N."/>
            <person name="Davies K.M."/>
            <person name="Grierson E.P."/>
            <person name="Laing W.A."/>
            <person name="Kirk R."/>
            <person name="Chen X."/>
            <person name="Wood M."/>
            <person name="Montefiori M."/>
            <person name="Brummell D.A."/>
            <person name="Schwinn K.E."/>
            <person name="Catanach A."/>
            <person name="Fullerton C."/>
            <person name="Li D."/>
            <person name="Meiyalaghan S."/>
            <person name="Nieuwenhuizen N."/>
            <person name="Read N."/>
            <person name="Prakash R."/>
            <person name="Hunter D."/>
            <person name="Zhang H."/>
            <person name="McKenzie M."/>
            <person name="Knabel M."/>
            <person name="Harris A."/>
            <person name="Allan A.C."/>
            <person name="Gleave A."/>
            <person name="Chen A."/>
            <person name="Janssen B.J."/>
            <person name="Plunkett B."/>
            <person name="Ampomah-Dwamena C."/>
            <person name="Voogd C."/>
            <person name="Leif D."/>
            <person name="Lafferty D."/>
            <person name="Souleyre E.J.F."/>
            <person name="Varkonyi-Gasic E."/>
            <person name="Gambi F."/>
            <person name="Hanley J."/>
            <person name="Yao J.L."/>
            <person name="Cheung J."/>
            <person name="David K.M."/>
            <person name="Warren B."/>
            <person name="Marsh K."/>
            <person name="Snowden K.C."/>
            <person name="Lin-Wang K."/>
            <person name="Brian L."/>
            <person name="Martinez-Sanchez M."/>
            <person name="Wang M."/>
            <person name="Ileperuma N."/>
            <person name="Macnee N."/>
            <person name="Campin R."/>
            <person name="McAtee P."/>
            <person name="Drummond R.S.M."/>
            <person name="Espley R.V."/>
            <person name="Ireland H.S."/>
            <person name="Wu R."/>
            <person name="Atkinson R.G."/>
            <person name="Karunairetnam S."/>
            <person name="Bulley S."/>
            <person name="Chunkath S."/>
            <person name="Hanley Z."/>
            <person name="Storey R."/>
            <person name="Thrimawithana A.H."/>
            <person name="Thomson S."/>
            <person name="David C."/>
            <person name="Testolin R."/>
            <person name="Huang H."/>
            <person name="Hellens R.P."/>
            <person name="Schaffer R.J."/>
        </authorList>
    </citation>
    <scope>NUCLEOTIDE SEQUENCE [LARGE SCALE GENOMIC DNA]</scope>
    <source>
        <strain evidence="3">cv. Red5</strain>
    </source>
</reference>
<dbReference type="OrthoDB" id="19768at2759"/>